<gene>
    <name evidence="4" type="primary">vip1_10</name>
    <name evidence="4" type="ORF">g.144172</name>
</gene>
<dbReference type="GO" id="GO:0003723">
    <property type="term" value="F:RNA binding"/>
    <property type="evidence" value="ECO:0007669"/>
    <property type="project" value="UniProtKB-UniRule"/>
</dbReference>
<evidence type="ECO:0000256" key="2">
    <source>
        <dbReference type="SAM" id="Coils"/>
    </source>
</evidence>
<accession>A0A1D1YPH2</accession>
<dbReference type="PROSITE" id="PS50102">
    <property type="entry name" value="RRM"/>
    <property type="match status" value="1"/>
</dbReference>
<sequence>MSRKIIVSHISASASEKSVKDFFLFCGKIKEFELIKKVSSDQQTAYITFERDTAAKTALMLTNAVIGDSQIKVSLADDGSSSDEAPEHDGYLSQEDKPKAAIFAEILSAGYQLHDHILERGVEFDAQYGLSNKFKQYLAQLQDQLKVLNDKYKVTDRVAELDQKYHVQDNVKRVASQAQDKATSALSTSTGKRLQEFYLSTTKVVSDVHCEARRIANLKRSLKVTEVEAH</sequence>
<dbReference type="InterPro" id="IPR000504">
    <property type="entry name" value="RRM_dom"/>
</dbReference>
<name>A0A1D1YPH2_9ARAE</name>
<dbReference type="EMBL" id="GDJX01011423">
    <property type="protein sequence ID" value="JAT56513.1"/>
    <property type="molecule type" value="Transcribed_RNA"/>
</dbReference>
<evidence type="ECO:0000313" key="4">
    <source>
        <dbReference type="EMBL" id="JAT56513.1"/>
    </source>
</evidence>
<dbReference type="AlphaFoldDB" id="A0A1D1YPH2"/>
<dbReference type="PANTHER" id="PTHR32343:SF10">
    <property type="entry name" value="RNA-BINDING REGION RNP-1 DOMAIN-CONTAINING PROTEIN"/>
    <property type="match status" value="1"/>
</dbReference>
<dbReference type="InterPro" id="IPR012677">
    <property type="entry name" value="Nucleotide-bd_a/b_plait_sf"/>
</dbReference>
<reference evidence="4" key="1">
    <citation type="submission" date="2015-07" db="EMBL/GenBank/DDBJ databases">
        <title>Transcriptome Assembly of Anthurium amnicola.</title>
        <authorList>
            <person name="Suzuki J."/>
        </authorList>
    </citation>
    <scope>NUCLEOTIDE SEQUENCE</scope>
</reference>
<dbReference type="SUPFAM" id="SSF54928">
    <property type="entry name" value="RNA-binding domain, RBD"/>
    <property type="match status" value="1"/>
</dbReference>
<feature type="coiled-coil region" evidence="2">
    <location>
        <begin position="131"/>
        <end position="158"/>
    </location>
</feature>
<keyword evidence="1" id="KW-0694">RNA-binding</keyword>
<keyword evidence="2" id="KW-0175">Coiled coil</keyword>
<dbReference type="Gene3D" id="3.30.70.330">
    <property type="match status" value="1"/>
</dbReference>
<dbReference type="InterPro" id="IPR035979">
    <property type="entry name" value="RBD_domain_sf"/>
</dbReference>
<dbReference type="Pfam" id="PF00076">
    <property type="entry name" value="RRM_1"/>
    <property type="match status" value="1"/>
</dbReference>
<dbReference type="PANTHER" id="PTHR32343">
    <property type="entry name" value="SERINE/ARGININE-RICH SPLICING FACTOR"/>
    <property type="match status" value="1"/>
</dbReference>
<evidence type="ECO:0000259" key="3">
    <source>
        <dbReference type="PROSITE" id="PS50102"/>
    </source>
</evidence>
<protein>
    <submittedName>
        <fullName evidence="4">Protein vip1</fullName>
    </submittedName>
</protein>
<evidence type="ECO:0000256" key="1">
    <source>
        <dbReference type="PROSITE-ProRule" id="PRU00176"/>
    </source>
</evidence>
<organism evidence="4">
    <name type="scientific">Anthurium amnicola</name>
    <dbReference type="NCBI Taxonomy" id="1678845"/>
    <lineage>
        <taxon>Eukaryota</taxon>
        <taxon>Viridiplantae</taxon>
        <taxon>Streptophyta</taxon>
        <taxon>Embryophyta</taxon>
        <taxon>Tracheophyta</taxon>
        <taxon>Spermatophyta</taxon>
        <taxon>Magnoliopsida</taxon>
        <taxon>Liliopsida</taxon>
        <taxon>Araceae</taxon>
        <taxon>Pothoideae</taxon>
        <taxon>Potheae</taxon>
        <taxon>Anthurium</taxon>
    </lineage>
</organism>
<feature type="domain" description="RRM" evidence="3">
    <location>
        <begin position="3"/>
        <end position="78"/>
    </location>
</feature>
<dbReference type="SMART" id="SM00360">
    <property type="entry name" value="RRM"/>
    <property type="match status" value="1"/>
</dbReference>
<proteinExistence type="predicted"/>